<keyword evidence="6 7" id="KW-0472">Membrane</keyword>
<dbReference type="Gene3D" id="1.20.1250.20">
    <property type="entry name" value="MFS general substrate transporter like domains"/>
    <property type="match status" value="1"/>
</dbReference>
<dbReference type="OrthoDB" id="2241241at2759"/>
<keyword evidence="4 7" id="KW-0812">Transmembrane</keyword>
<feature type="transmembrane region" description="Helical" evidence="7">
    <location>
        <begin position="361"/>
        <end position="388"/>
    </location>
</feature>
<dbReference type="VEuPathDB" id="FungiDB:HGUI_03169"/>
<feature type="transmembrane region" description="Helical" evidence="7">
    <location>
        <begin position="261"/>
        <end position="284"/>
    </location>
</feature>
<feature type="transmembrane region" description="Helical" evidence="7">
    <location>
        <begin position="82"/>
        <end position="102"/>
    </location>
</feature>
<feature type="domain" description="Major facilitator superfamily (MFS) profile" evidence="8">
    <location>
        <begin position="11"/>
        <end position="455"/>
    </location>
</feature>
<dbReference type="PANTHER" id="PTHR48022:SF50">
    <property type="entry name" value="HEXOSE TRANSPORTER HXT14"/>
    <property type="match status" value="1"/>
</dbReference>
<feature type="transmembrane region" description="Helical" evidence="7">
    <location>
        <begin position="49"/>
        <end position="70"/>
    </location>
</feature>
<dbReference type="InterPro" id="IPR036259">
    <property type="entry name" value="MFS_trans_sf"/>
</dbReference>
<dbReference type="EMBL" id="FQNF01000072">
    <property type="protein sequence ID" value="SGZ40969.1"/>
    <property type="molecule type" value="Genomic_DNA"/>
</dbReference>
<dbReference type="PRINTS" id="PR00171">
    <property type="entry name" value="SUGRTRNSPORT"/>
</dbReference>
<dbReference type="AlphaFoldDB" id="A0A1L0CR12"/>
<evidence type="ECO:0000313" key="10">
    <source>
        <dbReference type="Proteomes" id="UP000183365"/>
    </source>
</evidence>
<proteinExistence type="inferred from homology"/>
<evidence type="ECO:0000256" key="3">
    <source>
        <dbReference type="ARBA" id="ARBA00022448"/>
    </source>
</evidence>
<keyword evidence="5 7" id="KW-1133">Transmembrane helix</keyword>
<dbReference type="PROSITE" id="PS50850">
    <property type="entry name" value="MFS"/>
    <property type="match status" value="1"/>
</dbReference>
<evidence type="ECO:0000256" key="5">
    <source>
        <dbReference type="ARBA" id="ARBA00022989"/>
    </source>
</evidence>
<feature type="transmembrane region" description="Helical" evidence="7">
    <location>
        <begin position="432"/>
        <end position="451"/>
    </location>
</feature>
<dbReference type="Pfam" id="PF00083">
    <property type="entry name" value="Sugar_tr"/>
    <property type="match status" value="1"/>
</dbReference>
<dbReference type="InterPro" id="IPR050360">
    <property type="entry name" value="MFS_Sugar_Transporters"/>
</dbReference>
<protein>
    <recommendedName>
        <fullName evidence="8">Major facilitator superfamily (MFS) profile domain-containing protein</fullName>
    </recommendedName>
</protein>
<gene>
    <name evidence="9" type="ORF">HGUI_03169</name>
</gene>
<accession>A0A1L0CR12</accession>
<evidence type="ECO:0000256" key="2">
    <source>
        <dbReference type="ARBA" id="ARBA00010992"/>
    </source>
</evidence>
<dbReference type="InterPro" id="IPR020846">
    <property type="entry name" value="MFS_dom"/>
</dbReference>
<reference evidence="10" key="1">
    <citation type="submission" date="2016-11" db="EMBL/GenBank/DDBJ databases">
        <authorList>
            <person name="Guldener U."/>
        </authorList>
    </citation>
    <scope>NUCLEOTIDE SEQUENCE [LARGE SCALE GENOMIC DNA]</scope>
</reference>
<evidence type="ECO:0000313" key="9">
    <source>
        <dbReference type="EMBL" id="SGZ40969.1"/>
    </source>
</evidence>
<evidence type="ECO:0000256" key="1">
    <source>
        <dbReference type="ARBA" id="ARBA00004141"/>
    </source>
</evidence>
<feature type="transmembrane region" description="Helical" evidence="7">
    <location>
        <begin position="155"/>
        <end position="178"/>
    </location>
</feature>
<name>A0A1L0CR12_9ASCO</name>
<evidence type="ECO:0000256" key="4">
    <source>
        <dbReference type="ARBA" id="ARBA00022692"/>
    </source>
</evidence>
<comment type="subcellular location">
    <subcellularLocation>
        <location evidence="1">Membrane</location>
        <topology evidence="1">Multi-pass membrane protein</topology>
    </subcellularLocation>
</comment>
<keyword evidence="3" id="KW-0813">Transport</keyword>
<dbReference type="Proteomes" id="UP000183365">
    <property type="component" value="Unassembled WGS sequence"/>
</dbReference>
<dbReference type="SUPFAM" id="SSF103473">
    <property type="entry name" value="MFS general substrate transporter"/>
    <property type="match status" value="1"/>
</dbReference>
<feature type="transmembrane region" description="Helical" evidence="7">
    <location>
        <begin position="304"/>
        <end position="321"/>
    </location>
</feature>
<evidence type="ECO:0000256" key="7">
    <source>
        <dbReference type="SAM" id="Phobius"/>
    </source>
</evidence>
<feature type="transmembrane region" description="Helical" evidence="7">
    <location>
        <begin position="12"/>
        <end position="37"/>
    </location>
</feature>
<sequence length="474" mass="53662">MSLNHSNINKYCIIAALAGLNLGIDIGSIGSLVTSFSSFKLQYPNLTDFSTGVVISMLNLGGLFGGLLLTKHKHHEFNDIKFMICLNSSIVFLGQFIQIYGFKSWKIFTFGRFVFGLGQGGNNVLCPLYISQICKIFNLLAGMNIQKPVSKNKMSFFQLMITLGICCGNLSNYCYKTYISEAFLQWRMPLITNIIVTFTMLILMYFVCPHPLDIQRQVDNKLAKFSSQSTKLDMLETESFNEKPSRKEKSLKKIWNGRPLYFWRVTIGCSVLVFQQFTGVNYFFYYSSLLFENSKNISIDSINILLSIVNFLATLASFSIMRRWSPKNVLLTGYIGCCINMFIFSTLGIVKTKISSTSNLITSLMACSTALFIIFFAIFIGPISFIIIDAILPRENKLKTLGFGISSSFSWMTSFFIGSLTPTMNTLIGMNLGYVFCGITILGVVFQYINLPDLFLMNEHDREEIWKQIQIRKS</sequence>
<dbReference type="InterPro" id="IPR005828">
    <property type="entry name" value="MFS_sugar_transport-like"/>
</dbReference>
<comment type="similarity">
    <text evidence="2">Belongs to the major facilitator superfamily. Sugar transporter (TC 2.A.1.1) family.</text>
</comment>
<dbReference type="InterPro" id="IPR003663">
    <property type="entry name" value="Sugar/inositol_transpt"/>
</dbReference>
<organism evidence="9 10">
    <name type="scientific">Hanseniaspora guilliermondii</name>
    <dbReference type="NCBI Taxonomy" id="56406"/>
    <lineage>
        <taxon>Eukaryota</taxon>
        <taxon>Fungi</taxon>
        <taxon>Dikarya</taxon>
        <taxon>Ascomycota</taxon>
        <taxon>Saccharomycotina</taxon>
        <taxon>Saccharomycetes</taxon>
        <taxon>Saccharomycodales</taxon>
        <taxon>Saccharomycodaceae</taxon>
        <taxon>Hanseniaspora</taxon>
    </lineage>
</organism>
<evidence type="ECO:0000259" key="8">
    <source>
        <dbReference type="PROSITE" id="PS50850"/>
    </source>
</evidence>
<dbReference type="PANTHER" id="PTHR48022">
    <property type="entry name" value="PLASTIDIC GLUCOSE TRANSPORTER 4"/>
    <property type="match status" value="1"/>
</dbReference>
<keyword evidence="10" id="KW-1185">Reference proteome</keyword>
<feature type="transmembrane region" description="Helical" evidence="7">
    <location>
        <begin position="400"/>
        <end position="420"/>
    </location>
</feature>
<dbReference type="GO" id="GO:0005351">
    <property type="term" value="F:carbohydrate:proton symporter activity"/>
    <property type="evidence" value="ECO:0007669"/>
    <property type="project" value="TreeGrafter"/>
</dbReference>
<feature type="transmembrane region" description="Helical" evidence="7">
    <location>
        <begin position="190"/>
        <end position="208"/>
    </location>
</feature>
<feature type="transmembrane region" description="Helical" evidence="7">
    <location>
        <begin position="328"/>
        <end position="349"/>
    </location>
</feature>
<evidence type="ECO:0000256" key="6">
    <source>
        <dbReference type="ARBA" id="ARBA00023136"/>
    </source>
</evidence>
<feature type="transmembrane region" description="Helical" evidence="7">
    <location>
        <begin position="122"/>
        <end position="143"/>
    </location>
</feature>
<dbReference type="GO" id="GO:0005886">
    <property type="term" value="C:plasma membrane"/>
    <property type="evidence" value="ECO:0007669"/>
    <property type="project" value="TreeGrafter"/>
</dbReference>